<reference evidence="4" key="1">
    <citation type="submission" date="2016-10" db="EMBL/GenBank/DDBJ databases">
        <authorList>
            <person name="Varghese N."/>
            <person name="Submissions S."/>
        </authorList>
    </citation>
    <scope>NUCLEOTIDE SEQUENCE [LARGE SCALE GENOMIC DNA]</scope>
    <source>
        <strain evidence="4">DSM 26348</strain>
    </source>
</reference>
<evidence type="ECO:0000313" key="4">
    <source>
        <dbReference type="Proteomes" id="UP000199518"/>
    </source>
</evidence>
<accession>A0A1I3BD39</accession>
<dbReference type="SUPFAM" id="SSF52172">
    <property type="entry name" value="CheY-like"/>
    <property type="match status" value="1"/>
</dbReference>
<sequence length="147" mass="16382">MSHDAIGRPMEILLIEDSLMAARLATGALSKSGLDHRLTWLSDGQEARSFLLQSGKYTRAPRPDLILLDLHLPEVDGTTLLREIREKPALKMIPIVIMTGTAGEKEITEIESLDVQGFLVKPVDLTQFLKLVETLKGYWKTDMIVKG</sequence>
<keyword evidence="1" id="KW-0597">Phosphoprotein</keyword>
<feature type="domain" description="Response regulatory" evidence="2">
    <location>
        <begin position="11"/>
        <end position="136"/>
    </location>
</feature>
<dbReference type="AlphaFoldDB" id="A0A1I3BD39"/>
<dbReference type="PANTHER" id="PTHR44520">
    <property type="entry name" value="RESPONSE REGULATOR RCP1-RELATED"/>
    <property type="match status" value="1"/>
</dbReference>
<dbReference type="RefSeq" id="WP_092047421.1">
    <property type="nucleotide sequence ID" value="NZ_FOQD01000001.1"/>
</dbReference>
<dbReference type="Pfam" id="PF00072">
    <property type="entry name" value="Response_reg"/>
    <property type="match status" value="1"/>
</dbReference>
<dbReference type="Gene3D" id="3.40.50.2300">
    <property type="match status" value="1"/>
</dbReference>
<dbReference type="STRING" id="1576369.SAMN05421753_101387"/>
<dbReference type="OrthoDB" id="195863at2"/>
<dbReference type="InterPro" id="IPR011006">
    <property type="entry name" value="CheY-like_superfamily"/>
</dbReference>
<evidence type="ECO:0000259" key="2">
    <source>
        <dbReference type="PROSITE" id="PS50110"/>
    </source>
</evidence>
<dbReference type="Proteomes" id="UP000199518">
    <property type="component" value="Unassembled WGS sequence"/>
</dbReference>
<dbReference type="GO" id="GO:0000160">
    <property type="term" value="P:phosphorelay signal transduction system"/>
    <property type="evidence" value="ECO:0007669"/>
    <property type="project" value="InterPro"/>
</dbReference>
<name>A0A1I3BD39_9PLAN</name>
<evidence type="ECO:0000256" key="1">
    <source>
        <dbReference type="PROSITE-ProRule" id="PRU00169"/>
    </source>
</evidence>
<dbReference type="CDD" id="cd17557">
    <property type="entry name" value="REC_Rcp-like"/>
    <property type="match status" value="1"/>
</dbReference>
<organism evidence="3 4">
    <name type="scientific">Planctomicrobium piriforme</name>
    <dbReference type="NCBI Taxonomy" id="1576369"/>
    <lineage>
        <taxon>Bacteria</taxon>
        <taxon>Pseudomonadati</taxon>
        <taxon>Planctomycetota</taxon>
        <taxon>Planctomycetia</taxon>
        <taxon>Planctomycetales</taxon>
        <taxon>Planctomycetaceae</taxon>
        <taxon>Planctomicrobium</taxon>
    </lineage>
</organism>
<dbReference type="SMART" id="SM00448">
    <property type="entry name" value="REC"/>
    <property type="match status" value="1"/>
</dbReference>
<keyword evidence="4" id="KW-1185">Reference proteome</keyword>
<protein>
    <submittedName>
        <fullName evidence="3">Response regulator receiver domain-containing protein</fullName>
    </submittedName>
</protein>
<proteinExistence type="predicted"/>
<dbReference type="InterPro" id="IPR052893">
    <property type="entry name" value="TCS_response_regulator"/>
</dbReference>
<gene>
    <name evidence="3" type="ORF">SAMN05421753_101387</name>
</gene>
<dbReference type="PANTHER" id="PTHR44520:SF2">
    <property type="entry name" value="RESPONSE REGULATOR RCP1"/>
    <property type="match status" value="1"/>
</dbReference>
<evidence type="ECO:0000313" key="3">
    <source>
        <dbReference type="EMBL" id="SFH60202.1"/>
    </source>
</evidence>
<feature type="modified residue" description="4-aspartylphosphate" evidence="1">
    <location>
        <position position="69"/>
    </location>
</feature>
<dbReference type="EMBL" id="FOQD01000001">
    <property type="protein sequence ID" value="SFH60202.1"/>
    <property type="molecule type" value="Genomic_DNA"/>
</dbReference>
<dbReference type="PROSITE" id="PS50110">
    <property type="entry name" value="RESPONSE_REGULATORY"/>
    <property type="match status" value="1"/>
</dbReference>
<dbReference type="InterPro" id="IPR001789">
    <property type="entry name" value="Sig_transdc_resp-reg_receiver"/>
</dbReference>